<proteinExistence type="predicted"/>
<dbReference type="PANTHER" id="PTHR46297:SF1">
    <property type="entry name" value="ZINC FINGER CCCH-TYPE WITH G PATCH DOMAIN-CONTAINING PROTEIN"/>
    <property type="match status" value="1"/>
</dbReference>
<feature type="coiled-coil region" evidence="3">
    <location>
        <begin position="307"/>
        <end position="368"/>
    </location>
</feature>
<keyword evidence="3" id="KW-0175">Coiled coil</keyword>
<evidence type="ECO:0000313" key="6">
    <source>
        <dbReference type="Proteomes" id="UP001164746"/>
    </source>
</evidence>
<name>A0ABY7GEH2_MYAAR</name>
<accession>A0ABY7GEH2</accession>
<keyword evidence="2" id="KW-0539">Nucleus</keyword>
<evidence type="ECO:0000256" key="1">
    <source>
        <dbReference type="ARBA" id="ARBA00004123"/>
    </source>
</evidence>
<evidence type="ECO:0000256" key="3">
    <source>
        <dbReference type="SAM" id="Coils"/>
    </source>
</evidence>
<evidence type="ECO:0000256" key="4">
    <source>
        <dbReference type="SAM" id="MobiDB-lite"/>
    </source>
</evidence>
<dbReference type="EMBL" id="CP111028">
    <property type="protein sequence ID" value="WAR31939.1"/>
    <property type="molecule type" value="Genomic_DNA"/>
</dbReference>
<keyword evidence="6" id="KW-1185">Reference proteome</keyword>
<evidence type="ECO:0000313" key="5">
    <source>
        <dbReference type="EMBL" id="WAR31939.1"/>
    </source>
</evidence>
<protein>
    <submittedName>
        <fullName evidence="5">ZGPAT-like protein</fullName>
    </submittedName>
</protein>
<sequence>MDEEELHSSLETYKSQLHQVEQAIQAAGSSPDLEALRNDLTELVNLTQGSLLSLKKSQLLKEIDSRDGSGGSSDSKGNNSVKQKASLYDSEESGSTSLDNEYAAFQEMLGTDVTSSQDSAENKNNFKEKVYEGRDRCNEELDVSSGGSVNDLYKDIVGTRCQAPYAHDWGEKAYGNALIAGVETGLETEMPKFNQVREQVFSQEISGNRDMFDAMKRQEKLDRNLAKKLENQYKSGVQKTGVFDFINKKLGGKKGKLSELIHHHGDGKQSHGGQGHSKLHRNISEQDLKEKSDKNINIQLLKTSGEMKSVQKELMKLKESLSRNERDKSVTARVKTKISSLESYLEKLKSSENLMESHQQKRKNHKKMTVF</sequence>
<gene>
    <name evidence="5" type="ORF">MAR_034481</name>
</gene>
<reference evidence="5" key="1">
    <citation type="submission" date="2022-11" db="EMBL/GenBank/DDBJ databases">
        <title>Centuries of genome instability and evolution in soft-shell clam transmissible cancer (bioRxiv).</title>
        <authorList>
            <person name="Hart S.F.M."/>
            <person name="Yonemitsu M.A."/>
            <person name="Giersch R.M."/>
            <person name="Beal B.F."/>
            <person name="Arriagada G."/>
            <person name="Davis B.W."/>
            <person name="Ostrander E.A."/>
            <person name="Goff S.P."/>
            <person name="Metzger M.J."/>
        </authorList>
    </citation>
    <scope>NUCLEOTIDE SEQUENCE</scope>
    <source>
        <strain evidence="5">MELC-2E11</strain>
        <tissue evidence="5">Siphon/mantle</tissue>
    </source>
</reference>
<dbReference type="Proteomes" id="UP001164746">
    <property type="component" value="Chromosome 17"/>
</dbReference>
<organism evidence="5 6">
    <name type="scientific">Mya arenaria</name>
    <name type="common">Soft-shell clam</name>
    <dbReference type="NCBI Taxonomy" id="6604"/>
    <lineage>
        <taxon>Eukaryota</taxon>
        <taxon>Metazoa</taxon>
        <taxon>Spiralia</taxon>
        <taxon>Lophotrochozoa</taxon>
        <taxon>Mollusca</taxon>
        <taxon>Bivalvia</taxon>
        <taxon>Autobranchia</taxon>
        <taxon>Heteroconchia</taxon>
        <taxon>Euheterodonta</taxon>
        <taxon>Imparidentia</taxon>
        <taxon>Neoheterodontei</taxon>
        <taxon>Myida</taxon>
        <taxon>Myoidea</taxon>
        <taxon>Myidae</taxon>
        <taxon>Mya</taxon>
    </lineage>
</organism>
<evidence type="ECO:0000256" key="2">
    <source>
        <dbReference type="ARBA" id="ARBA00023242"/>
    </source>
</evidence>
<dbReference type="PANTHER" id="PTHR46297">
    <property type="entry name" value="ZINC FINGER CCCH-TYPE WITH G PATCH DOMAIN-CONTAINING PROTEIN"/>
    <property type="match status" value="1"/>
</dbReference>
<comment type="subcellular location">
    <subcellularLocation>
        <location evidence="1">Nucleus</location>
    </subcellularLocation>
</comment>
<feature type="region of interest" description="Disordered" evidence="4">
    <location>
        <begin position="64"/>
        <end position="97"/>
    </location>
</feature>